<feature type="transmembrane region" description="Helical" evidence="2">
    <location>
        <begin position="148"/>
        <end position="169"/>
    </location>
</feature>
<keyword evidence="2" id="KW-0472">Membrane</keyword>
<feature type="compositionally biased region" description="Low complexity" evidence="1">
    <location>
        <begin position="59"/>
        <end position="71"/>
    </location>
</feature>
<reference evidence="4 5" key="1">
    <citation type="submission" date="2014-08" db="EMBL/GenBank/DDBJ databases">
        <authorList>
            <person name="Sibley D."/>
            <person name="Venepally P."/>
            <person name="Karamycheva S."/>
            <person name="Hadjithomas M."/>
            <person name="Khan A."/>
            <person name="Brunk B."/>
            <person name="Roos D."/>
            <person name="Caler E."/>
            <person name="Lorenzi H."/>
        </authorList>
    </citation>
    <scope>NUCLEOTIDE SEQUENCE [LARGE SCALE GENOMIC DNA]</scope>
    <source>
        <strain evidence="4 5">VAND</strain>
    </source>
</reference>
<organism evidence="4 5">
    <name type="scientific">Toxoplasma gondii VAND</name>
    <dbReference type="NCBI Taxonomy" id="933077"/>
    <lineage>
        <taxon>Eukaryota</taxon>
        <taxon>Sar</taxon>
        <taxon>Alveolata</taxon>
        <taxon>Apicomplexa</taxon>
        <taxon>Conoidasida</taxon>
        <taxon>Coccidia</taxon>
        <taxon>Eucoccidiorida</taxon>
        <taxon>Eimeriorina</taxon>
        <taxon>Sarcocystidae</taxon>
        <taxon>Toxoplasma</taxon>
    </lineage>
</organism>
<gene>
    <name evidence="4" type="ORF">TGVAND_320490</name>
</gene>
<dbReference type="Proteomes" id="UP000028840">
    <property type="component" value="Unassembled WGS sequence"/>
</dbReference>
<dbReference type="AlphaFoldDB" id="A0A086PU17"/>
<evidence type="ECO:0000256" key="2">
    <source>
        <dbReference type="SAM" id="Phobius"/>
    </source>
</evidence>
<dbReference type="OrthoDB" id="332863at2759"/>
<dbReference type="InterPro" id="IPR001279">
    <property type="entry name" value="Metallo-B-lactamas"/>
</dbReference>
<dbReference type="PANTHER" id="PTHR15032:SF4">
    <property type="entry name" value="N-ACYL-PHOSPHATIDYLETHANOLAMINE-HYDROLYZING PHOSPHOLIPASE D"/>
    <property type="match status" value="1"/>
</dbReference>
<feature type="compositionally biased region" description="Polar residues" evidence="1">
    <location>
        <begin position="1"/>
        <end position="10"/>
    </location>
</feature>
<evidence type="ECO:0000313" key="5">
    <source>
        <dbReference type="Proteomes" id="UP000028840"/>
    </source>
</evidence>
<keyword evidence="2" id="KW-0812">Transmembrane</keyword>
<dbReference type="EMBL" id="AEYJ02001223">
    <property type="protein sequence ID" value="KFH03849.1"/>
    <property type="molecule type" value="Genomic_DNA"/>
</dbReference>
<feature type="compositionally biased region" description="Basic and acidic residues" evidence="1">
    <location>
        <begin position="843"/>
        <end position="860"/>
    </location>
</feature>
<dbReference type="Pfam" id="PF12706">
    <property type="entry name" value="Lactamase_B_2"/>
    <property type="match status" value="1"/>
</dbReference>
<comment type="caution">
    <text evidence="4">The sequence shown here is derived from an EMBL/GenBank/DDBJ whole genome shotgun (WGS) entry which is preliminary data.</text>
</comment>
<protein>
    <submittedName>
        <fullName evidence="4">N-acyl-phosphatidylethanolamine-hydrolyzing phospholipase D family protein</fullName>
    </submittedName>
</protein>
<dbReference type="GO" id="GO:0005737">
    <property type="term" value="C:cytoplasm"/>
    <property type="evidence" value="ECO:0007669"/>
    <property type="project" value="TreeGrafter"/>
</dbReference>
<evidence type="ECO:0000259" key="3">
    <source>
        <dbReference type="Pfam" id="PF12706"/>
    </source>
</evidence>
<feature type="domain" description="Metallo-beta-lactamase" evidence="3">
    <location>
        <begin position="483"/>
        <end position="730"/>
    </location>
</feature>
<dbReference type="PANTHER" id="PTHR15032">
    <property type="entry name" value="N-ACYL-PHOSPHATIDYLETHANOLAMINE-HYDROLYZING PHOSPHOLIPASE D"/>
    <property type="match status" value="1"/>
</dbReference>
<name>A0A086PU17_TOXGO</name>
<dbReference type="InterPro" id="IPR036866">
    <property type="entry name" value="RibonucZ/Hydroxyglut_hydro"/>
</dbReference>
<feature type="region of interest" description="Disordered" evidence="1">
    <location>
        <begin position="1088"/>
        <end position="1134"/>
    </location>
</feature>
<feature type="compositionally biased region" description="Basic and acidic residues" evidence="1">
    <location>
        <begin position="1088"/>
        <end position="1102"/>
    </location>
</feature>
<proteinExistence type="predicted"/>
<evidence type="ECO:0000313" key="4">
    <source>
        <dbReference type="EMBL" id="KFH03849.1"/>
    </source>
</evidence>
<feature type="compositionally biased region" description="Basic and acidic residues" evidence="1">
    <location>
        <begin position="942"/>
        <end position="956"/>
    </location>
</feature>
<feature type="compositionally biased region" description="Low complexity" evidence="1">
    <location>
        <begin position="1115"/>
        <end position="1134"/>
    </location>
</feature>
<sequence length="1134" mass="126128">MRNTSSSSAPRGNAETPASRRDEAVARELCSFPHGGEMEQGGAMCERRAAAERTNACESVSRVSSSPAVSATDTNNDGDRREGSALSDCASPRDRRNDTEPRSAEAPESLEVSGDASRTSKTCPRRESDPASATTVAHRELSLEKSSVRFFVCLFVAMVFCVFVCLCLLHDKPNNPLVLLTRAAPLDEGSATWTSQALASVFSIFVSLGVSPSVFPLSLFSYPREFDRFPHIHRKTHDVSSPLSSSPLSSSPFSSSSLSPPEASSVSPLSADEVDAAVGVDGAFLDSLSPWEMRAFLLADGWSETPNQRTTPLLMPAVLPRLPRAGGGEHLRRHHHSVDSAASPSLPVTAETVLESGRHLLTANVYEEARSVLDQAVREGHLTRAVRMHGQFLYPWKMFSAAEREVLRLTADQVRWFPKWVKNHRHSQRVEKSVLDAFLPVLRPQFADKYGGPGSPDEGRSRGIRYTWLGHATGLVNVDGLKILIDPMFDGDLIGPYSEWLRSVMKYISALCGSLGERHRRPPCEYDELPTDVDVVLLSHNHPDHIMEHDAHSICSRFAKHFRRSIWYVPEGVTGFLRQQGCLPSSIFEFSWGESRTLSCHLRHGRRVCSDGVWHKRRAKTETFKFTFTAGVHWSGRSPSKIDHNTSLWGGFAVAGPEHKFFYGGDTAYWRPDFDEYRKIGHILGPFHLAALPIGAYEPNADLRYQHVKPWETVQMFKDVRAEAAVGVHWGTLRLSAEEFFDPMLDLECALLHVSEEDCKKASELQHRYVAAHALLTQLPKEVAAKRNGGEVGAQPTRGGRGRSTRPRRESETSWRTVGSWGEGRPDSSDGGSTEYRRRRRSTSLDDDSRDRTETPRDPDVGSVSAGAKRVAQDQATRVETIPEAFFSESVEVSQEKTPGREPQSPSEAERRKRRRNEFVDFSLSGSKFGSPSSSEFGEGQPMKRQELKQVEAKREEDEDHVTYGISERVARAGGLPPLPEQAKLVAEVLHKLENLMIPQAHPYRHASNIQRLLRSLKLQDAGLLVDDDAWKEFLLTEGARFQTVFLGQSIQVEAAGGDFVRMTRSSGLEHVWPEAPEEHYTFPTKYFDGERGQRLPPREDGAGVFSSLPAWRESQSPESDFSSASSDDPGLFI</sequence>
<dbReference type="SUPFAM" id="SSF56281">
    <property type="entry name" value="Metallo-hydrolase/oxidoreductase"/>
    <property type="match status" value="1"/>
</dbReference>
<feature type="region of interest" description="Disordered" evidence="1">
    <location>
        <begin position="1"/>
        <end position="135"/>
    </location>
</feature>
<dbReference type="VEuPathDB" id="ToxoDB:TGVAND_320490"/>
<feature type="compositionally biased region" description="Basic and acidic residues" evidence="1">
    <location>
        <begin position="91"/>
        <end position="105"/>
    </location>
</feature>
<feature type="compositionally biased region" description="Low complexity" evidence="1">
    <location>
        <begin position="922"/>
        <end position="940"/>
    </location>
</feature>
<feature type="region of interest" description="Disordered" evidence="1">
    <location>
        <begin position="786"/>
        <end position="960"/>
    </location>
</feature>
<keyword evidence="2" id="KW-1133">Transmembrane helix</keyword>
<reference evidence="4 5" key="2">
    <citation type="journal article" date="2015" name="Eukaryot. Cell">
        <title>Genetic mapping reveals that sinefungin resistance in Toxoplasma gondii is controlled by a putative amino acid transporter locus that can be used as a negative selectable marker.</title>
        <authorList>
            <person name="Behnke M.S."/>
            <person name="Khan A."/>
            <person name="Sibley L.D."/>
        </authorList>
    </citation>
    <scope>NUCLEOTIDE SEQUENCE [LARGE SCALE GENOMIC DNA]</scope>
    <source>
        <strain evidence="4 5">VAND</strain>
    </source>
</reference>
<evidence type="ECO:0000256" key="1">
    <source>
        <dbReference type="SAM" id="MobiDB-lite"/>
    </source>
</evidence>
<dbReference type="Gene3D" id="3.60.15.10">
    <property type="entry name" value="Ribonuclease Z/Hydroxyacylglutathione hydrolase-like"/>
    <property type="match status" value="1"/>
</dbReference>
<accession>A0A086PU17</accession>